<gene>
    <name evidence="2" type="ORF">BIV23_13340</name>
</gene>
<comment type="caution">
    <text evidence="2">The sequence shown here is derived from an EMBL/GenBank/DDBJ whole genome shotgun (WGS) entry which is preliminary data.</text>
</comment>
<sequence>MSLSARFPSAPANATDSVPSRTGATTGTDLHLEQEAKRAHSPTVEIGICHVSLVARPDAVAGLVRRAASAS</sequence>
<dbReference type="Proteomes" id="UP000179642">
    <property type="component" value="Unassembled WGS sequence"/>
</dbReference>
<evidence type="ECO:0000313" key="2">
    <source>
        <dbReference type="EMBL" id="OIK05242.1"/>
    </source>
</evidence>
<evidence type="ECO:0000313" key="3">
    <source>
        <dbReference type="Proteomes" id="UP000179642"/>
    </source>
</evidence>
<dbReference type="RefSeq" id="WP_071381029.1">
    <property type="nucleotide sequence ID" value="NZ_MLYO01000023.1"/>
</dbReference>
<evidence type="ECO:0000256" key="1">
    <source>
        <dbReference type="SAM" id="MobiDB-lite"/>
    </source>
</evidence>
<organism evidence="2 3">
    <name type="scientific">Streptomyces monashensis</name>
    <dbReference type="NCBI Taxonomy" id="1678012"/>
    <lineage>
        <taxon>Bacteria</taxon>
        <taxon>Bacillati</taxon>
        <taxon>Actinomycetota</taxon>
        <taxon>Actinomycetes</taxon>
        <taxon>Kitasatosporales</taxon>
        <taxon>Streptomycetaceae</taxon>
        <taxon>Streptomyces</taxon>
    </lineage>
</organism>
<proteinExistence type="predicted"/>
<dbReference type="OrthoDB" id="9814966at2"/>
<dbReference type="AlphaFoldDB" id="A0A1S2QGG4"/>
<feature type="region of interest" description="Disordered" evidence="1">
    <location>
        <begin position="1"/>
        <end position="41"/>
    </location>
</feature>
<reference evidence="2 3" key="1">
    <citation type="submission" date="2016-10" db="EMBL/GenBank/DDBJ databases">
        <title>Genome sequence of Streptomyces sp. MUSC 1.</title>
        <authorList>
            <person name="Lee L.-H."/>
            <person name="Ser H.-L."/>
            <person name="Law J.W.-F."/>
        </authorList>
    </citation>
    <scope>NUCLEOTIDE SEQUENCE [LARGE SCALE GENOMIC DNA]</scope>
    <source>
        <strain evidence="2 3">MUSC 1</strain>
    </source>
</reference>
<protein>
    <submittedName>
        <fullName evidence="2">Uncharacterized protein</fullName>
    </submittedName>
</protein>
<feature type="compositionally biased region" description="Polar residues" evidence="1">
    <location>
        <begin position="12"/>
        <end position="28"/>
    </location>
</feature>
<dbReference type="EMBL" id="MLYO01000023">
    <property type="protein sequence ID" value="OIK05242.1"/>
    <property type="molecule type" value="Genomic_DNA"/>
</dbReference>
<name>A0A1S2QGG4_9ACTN</name>
<accession>A0A1S2QGG4</accession>
<keyword evidence="3" id="KW-1185">Reference proteome</keyword>